<comment type="subcellular location">
    <subcellularLocation>
        <location evidence="6">Cytoplasm</location>
    </subcellularLocation>
</comment>
<comment type="function">
    <text evidence="6">Redox regulated molecular chaperone. Protects both thermally unfolding and oxidatively damaged proteins from irreversible aggregation. Plays an important role in the bacterial defense system toward oxidative stress.</text>
</comment>
<protein>
    <recommendedName>
        <fullName evidence="6">33 kDa chaperonin</fullName>
    </recommendedName>
    <alternativeName>
        <fullName evidence="6">Heat shock protein 33 homolog</fullName>
        <shortName evidence="6">HSP33</shortName>
    </alternativeName>
</protein>
<sequence>MQQDELWIGTMLEGRARWVAVRTTDTVEEARRRHELSPVAAAALGRLMTGTLILASSLKGDESVTLRLLGDGPLQGVVSVGNALGEVRGYVREPWVDLPLKPNGKLDVAAAVGAGELAVSRSLQNGEVYTGTVPLVSGEVAEDLVHYLLTSEQIPSAMLLGVLVEKDYHVAGAGGFLMQPLPGAQEEDIQALEDILGQIKVGISELVAESHSMDDLLGSLLGSLSYQVLERRSVRFSCTCSKSRLGDSLVSLGAEELEGLISEGKAEVICHFCNEHYLFSKVDLEALKDRVVSSAGK</sequence>
<keyword evidence="1 6" id="KW-0963">Cytoplasm</keyword>
<dbReference type="PANTHER" id="PTHR30111:SF1">
    <property type="entry name" value="33 KDA CHAPERONIN"/>
    <property type="match status" value="1"/>
</dbReference>
<comment type="PTM">
    <text evidence="6">Under oxidizing conditions two disulfide bonds are formed involving the reactive cysteines. Under reducing conditions zinc is bound to the reactive cysteines and the protein is inactive.</text>
</comment>
<dbReference type="PIRSF" id="PIRSF005261">
    <property type="entry name" value="Heat_shock_Hsp33"/>
    <property type="match status" value="1"/>
</dbReference>
<keyword evidence="5 6" id="KW-0676">Redox-active center</keyword>
<name>A0A0J1FMU5_9FIRM</name>
<dbReference type="Gene3D" id="3.90.1280.10">
    <property type="entry name" value="HSP33 redox switch-like"/>
    <property type="match status" value="1"/>
</dbReference>
<evidence type="ECO:0000256" key="4">
    <source>
        <dbReference type="ARBA" id="ARBA00023186"/>
    </source>
</evidence>
<keyword evidence="8" id="KW-1185">Reference proteome</keyword>
<organism evidence="7 8">
    <name type="scientific">Desulfosporosinus acididurans</name>
    <dbReference type="NCBI Taxonomy" id="476652"/>
    <lineage>
        <taxon>Bacteria</taxon>
        <taxon>Bacillati</taxon>
        <taxon>Bacillota</taxon>
        <taxon>Clostridia</taxon>
        <taxon>Eubacteriales</taxon>
        <taxon>Desulfitobacteriaceae</taxon>
        <taxon>Desulfosporosinus</taxon>
    </lineage>
</organism>
<dbReference type="GO" id="GO:0051082">
    <property type="term" value="F:unfolded protein binding"/>
    <property type="evidence" value="ECO:0007669"/>
    <property type="project" value="UniProtKB-UniRule"/>
</dbReference>
<reference evidence="7 8" key="1">
    <citation type="submission" date="2015-06" db="EMBL/GenBank/DDBJ databases">
        <title>Draft genome of the moderately acidophilic sulfate reducer Candidatus Desulfosporosinus acididurans strain M1.</title>
        <authorList>
            <person name="Poehlein A."/>
            <person name="Petzsch P."/>
            <person name="Johnson B.D."/>
            <person name="Schloemann M."/>
            <person name="Daniel R."/>
            <person name="Muehling M."/>
        </authorList>
    </citation>
    <scope>NUCLEOTIDE SEQUENCE [LARGE SCALE GENOMIC DNA]</scope>
    <source>
        <strain evidence="7 8">M1</strain>
    </source>
</reference>
<evidence type="ECO:0000256" key="1">
    <source>
        <dbReference type="ARBA" id="ARBA00022490"/>
    </source>
</evidence>
<dbReference type="PATRIC" id="fig|476652.3.peg.3481"/>
<keyword evidence="4 6" id="KW-0143">Chaperone</keyword>
<dbReference type="InterPro" id="IPR016153">
    <property type="entry name" value="Heat_shock_Hsp33_N"/>
</dbReference>
<dbReference type="NCBIfam" id="NF001033">
    <property type="entry name" value="PRK00114.1"/>
    <property type="match status" value="1"/>
</dbReference>
<evidence type="ECO:0000256" key="5">
    <source>
        <dbReference type="ARBA" id="ARBA00023284"/>
    </source>
</evidence>
<dbReference type="GO" id="GO:0005737">
    <property type="term" value="C:cytoplasm"/>
    <property type="evidence" value="ECO:0007669"/>
    <property type="project" value="UniProtKB-SubCell"/>
</dbReference>
<dbReference type="AlphaFoldDB" id="A0A0J1FMU5"/>
<evidence type="ECO:0000256" key="2">
    <source>
        <dbReference type="ARBA" id="ARBA00022833"/>
    </source>
</evidence>
<dbReference type="Gene3D" id="3.55.30.10">
    <property type="entry name" value="Hsp33 domain"/>
    <property type="match status" value="1"/>
</dbReference>
<dbReference type="CDD" id="cd00498">
    <property type="entry name" value="Hsp33"/>
    <property type="match status" value="1"/>
</dbReference>
<accession>A0A0J1FMU5</accession>
<feature type="disulfide bond" description="Redox-active" evidence="6">
    <location>
        <begin position="238"/>
        <end position="240"/>
    </location>
</feature>
<dbReference type="GO" id="GO:0042026">
    <property type="term" value="P:protein refolding"/>
    <property type="evidence" value="ECO:0007669"/>
    <property type="project" value="TreeGrafter"/>
</dbReference>
<evidence type="ECO:0000256" key="6">
    <source>
        <dbReference type="HAMAP-Rule" id="MF_00117"/>
    </source>
</evidence>
<keyword evidence="3 6" id="KW-1015">Disulfide bond</keyword>
<dbReference type="STRING" id="476652.DEAC_c33010"/>
<dbReference type="PANTHER" id="PTHR30111">
    <property type="entry name" value="33 KDA CHAPERONIN"/>
    <property type="match status" value="1"/>
</dbReference>
<dbReference type="SUPFAM" id="SSF64397">
    <property type="entry name" value="Hsp33 domain"/>
    <property type="match status" value="1"/>
</dbReference>
<dbReference type="Pfam" id="PF01430">
    <property type="entry name" value="HSP33"/>
    <property type="match status" value="1"/>
</dbReference>
<dbReference type="Proteomes" id="UP000036356">
    <property type="component" value="Unassembled WGS sequence"/>
</dbReference>
<dbReference type="RefSeq" id="WP_047811110.1">
    <property type="nucleotide sequence ID" value="NZ_LDZY01000012.1"/>
</dbReference>
<gene>
    <name evidence="6 7" type="primary">hslO</name>
    <name evidence="7" type="ORF">DEAC_c33010</name>
</gene>
<evidence type="ECO:0000256" key="3">
    <source>
        <dbReference type="ARBA" id="ARBA00023157"/>
    </source>
</evidence>
<dbReference type="SUPFAM" id="SSF118352">
    <property type="entry name" value="HSP33 redox switch-like"/>
    <property type="match status" value="1"/>
</dbReference>
<dbReference type="InterPro" id="IPR016154">
    <property type="entry name" value="Heat_shock_Hsp33_C"/>
</dbReference>
<dbReference type="HAMAP" id="MF_00117">
    <property type="entry name" value="HslO"/>
    <property type="match status" value="1"/>
</dbReference>
<proteinExistence type="inferred from homology"/>
<dbReference type="EMBL" id="LDZY01000012">
    <property type="protein sequence ID" value="KLU64657.1"/>
    <property type="molecule type" value="Genomic_DNA"/>
</dbReference>
<evidence type="ECO:0000313" key="7">
    <source>
        <dbReference type="EMBL" id="KLU64657.1"/>
    </source>
</evidence>
<comment type="caution">
    <text evidence="7">The sequence shown here is derived from an EMBL/GenBank/DDBJ whole genome shotgun (WGS) entry which is preliminary data.</text>
</comment>
<feature type="disulfide bond" description="Redox-active" evidence="6">
    <location>
        <begin position="270"/>
        <end position="273"/>
    </location>
</feature>
<dbReference type="InterPro" id="IPR000397">
    <property type="entry name" value="Heat_shock_Hsp33"/>
</dbReference>
<comment type="similarity">
    <text evidence="6">Belongs to the HSP33 family.</text>
</comment>
<evidence type="ECO:0000313" key="8">
    <source>
        <dbReference type="Proteomes" id="UP000036356"/>
    </source>
</evidence>
<dbReference type="GO" id="GO:0044183">
    <property type="term" value="F:protein folding chaperone"/>
    <property type="evidence" value="ECO:0007669"/>
    <property type="project" value="TreeGrafter"/>
</dbReference>
<keyword evidence="2 6" id="KW-0862">Zinc</keyword>